<evidence type="ECO:0000313" key="3">
    <source>
        <dbReference type="Proteomes" id="UP000075883"/>
    </source>
</evidence>
<dbReference type="EnsemblMetazoa" id="ACUA025220-RA">
    <property type="protein sequence ID" value="ACUA025220-PA"/>
    <property type="gene ID" value="ACUA025220"/>
</dbReference>
<evidence type="ECO:0000256" key="1">
    <source>
        <dbReference type="SAM" id="MobiDB-lite"/>
    </source>
</evidence>
<protein>
    <submittedName>
        <fullName evidence="2">Uncharacterized protein</fullName>
    </submittedName>
</protein>
<proteinExistence type="predicted"/>
<evidence type="ECO:0000313" key="2">
    <source>
        <dbReference type="EnsemblMetazoa" id="ACUA025220-PA"/>
    </source>
</evidence>
<reference evidence="2" key="2">
    <citation type="submission" date="2020-05" db="UniProtKB">
        <authorList>
            <consortium name="EnsemblMetazoa"/>
        </authorList>
    </citation>
    <scope>IDENTIFICATION</scope>
    <source>
        <strain evidence="2">A-37</strain>
    </source>
</reference>
<accession>A0A182MSI3</accession>
<organism evidence="2 3">
    <name type="scientific">Anopheles culicifacies</name>
    <dbReference type="NCBI Taxonomy" id="139723"/>
    <lineage>
        <taxon>Eukaryota</taxon>
        <taxon>Metazoa</taxon>
        <taxon>Ecdysozoa</taxon>
        <taxon>Arthropoda</taxon>
        <taxon>Hexapoda</taxon>
        <taxon>Insecta</taxon>
        <taxon>Pterygota</taxon>
        <taxon>Neoptera</taxon>
        <taxon>Endopterygota</taxon>
        <taxon>Diptera</taxon>
        <taxon>Nematocera</taxon>
        <taxon>Culicoidea</taxon>
        <taxon>Culicidae</taxon>
        <taxon>Anophelinae</taxon>
        <taxon>Anopheles</taxon>
        <taxon>culicifacies species complex</taxon>
    </lineage>
</organism>
<dbReference type="AlphaFoldDB" id="A0A182MSI3"/>
<keyword evidence="3" id="KW-1185">Reference proteome</keyword>
<reference evidence="3" key="1">
    <citation type="submission" date="2013-09" db="EMBL/GenBank/DDBJ databases">
        <title>The Genome Sequence of Anopheles culicifacies species A.</title>
        <authorList>
            <consortium name="The Broad Institute Genomics Platform"/>
            <person name="Neafsey D.E."/>
            <person name="Besansky N."/>
            <person name="Howell P."/>
            <person name="Walton C."/>
            <person name="Young S.K."/>
            <person name="Zeng Q."/>
            <person name="Gargeya S."/>
            <person name="Fitzgerald M."/>
            <person name="Haas B."/>
            <person name="Abouelleil A."/>
            <person name="Allen A.W."/>
            <person name="Alvarado L."/>
            <person name="Arachchi H.M."/>
            <person name="Berlin A.M."/>
            <person name="Chapman S.B."/>
            <person name="Gainer-Dewar J."/>
            <person name="Goldberg J."/>
            <person name="Griggs A."/>
            <person name="Gujja S."/>
            <person name="Hansen M."/>
            <person name="Howarth C."/>
            <person name="Imamovic A."/>
            <person name="Ireland A."/>
            <person name="Larimer J."/>
            <person name="McCowan C."/>
            <person name="Murphy C."/>
            <person name="Pearson M."/>
            <person name="Poon T.W."/>
            <person name="Priest M."/>
            <person name="Roberts A."/>
            <person name="Saif S."/>
            <person name="Shea T."/>
            <person name="Sisk P."/>
            <person name="Sykes S."/>
            <person name="Wortman J."/>
            <person name="Nusbaum C."/>
            <person name="Birren B."/>
        </authorList>
    </citation>
    <scope>NUCLEOTIDE SEQUENCE [LARGE SCALE GENOMIC DNA]</scope>
    <source>
        <strain evidence="3">A-37</strain>
    </source>
</reference>
<dbReference type="Proteomes" id="UP000075883">
    <property type="component" value="Unassembled WGS sequence"/>
</dbReference>
<sequence length="131" mass="13909">MHGHGISIDELLQPQRSVGGKLILPAHKDWPEPYSQPCLRTGTATSSAAAYWMGFATKKAQLAVSDVTDARWGDFGDLDVSPAVIDCSLLMTSFGARSRNQRSMAAECSSKNAPTSSSSSSEQSESGGTDR</sequence>
<dbReference type="EMBL" id="AXCM01005528">
    <property type="status" value="NOT_ANNOTATED_CDS"/>
    <property type="molecule type" value="Genomic_DNA"/>
</dbReference>
<name>A0A182MSI3_9DIPT</name>
<dbReference type="VEuPathDB" id="VectorBase:ACUA025220"/>
<feature type="compositionally biased region" description="Low complexity" evidence="1">
    <location>
        <begin position="116"/>
        <end position="131"/>
    </location>
</feature>
<feature type="region of interest" description="Disordered" evidence="1">
    <location>
        <begin position="98"/>
        <end position="131"/>
    </location>
</feature>